<dbReference type="AlphaFoldDB" id="A0A3Q8S2V6"/>
<keyword evidence="4" id="KW-0460">Magnesium</keyword>
<sequence length="592" mass="67164">MFEQFSKSYDIKSLTVDELEKLSDEIAVFLASKTRYEVDTVIENINVLETTLALHHVFDLTCDNVIFDGGKQVMVHKILTGRSQELMLRNSGSMYLDDQNTMDRYSGGKPGEGLGVALAYAIENPDVHNVIVLNDYALNYGITYESLVQISRFKPNLTIILIDEQQSLLRHYTSMDALIKSIRISKTYTGLKKDVKSILDSNPISRPILATLTKIRDAVKETVLEPTIFKQFGVDYQGPIDGQNLKELIRVFELSKKYKGPHVIHVQTRLKNKKQRKLEFPTFKTDHDRAENYHTYLEAIDYQLTDIAQDDPDLYVLSDAYKLKDYLPTFALTRPDHFMTTSGSTQALISIAHGLVREGKHVLISIHASQLEGIVMQLRNQFSIKQCPITIIVNDSGLNPEGDTYRQGIFDIGIFANLTHFKVYMGKSIVDTISILERVIQEPQISVIRIPSGLEYVAPNSELKPVKGWHLEHDFSFDSSGVILSFGPSINALKQRIQSNDLDIGLINCTEIMYVDPTLLEEIIRCNLKIVVYDVESTKSVLYQNVLQSLYQRGANNECIDLHVSCIHLNKTSKDAKSSQKIHINNVFDYFQ</sequence>
<evidence type="ECO:0000256" key="2">
    <source>
        <dbReference type="ARBA" id="ARBA00011738"/>
    </source>
</evidence>
<accession>A0A3Q8S2V6</accession>
<dbReference type="GO" id="GO:0005829">
    <property type="term" value="C:cytosol"/>
    <property type="evidence" value="ECO:0007669"/>
    <property type="project" value="TreeGrafter"/>
</dbReference>
<dbReference type="Gene3D" id="3.40.50.970">
    <property type="match status" value="2"/>
</dbReference>
<organism evidence="6 7">
    <name type="scientific">Erysipelothrix piscisicarius</name>
    <dbReference type="NCBI Taxonomy" id="2485784"/>
    <lineage>
        <taxon>Bacteria</taxon>
        <taxon>Bacillati</taxon>
        <taxon>Bacillota</taxon>
        <taxon>Erysipelotrichia</taxon>
        <taxon>Erysipelotrichales</taxon>
        <taxon>Erysipelotrichaceae</taxon>
        <taxon>Erysipelothrix</taxon>
    </lineage>
</organism>
<dbReference type="KEGG" id="eri:EEI45_05745"/>
<reference evidence="6 7" key="1">
    <citation type="journal article" date="2020" name="Int. J. Syst. Evol. Microbiol.">
        <title>Description of Erysipelothrix piscisicarius sp. nov., an emergent fish pathogen, and assessment of virulence using a tiger barb (Puntigrus tetrazona) infection model.</title>
        <authorList>
            <person name="Pomaranski E.K."/>
            <person name="Griffin M.J."/>
            <person name="Camus A.C."/>
            <person name="Armwood A.R."/>
            <person name="Shelley J."/>
            <person name="Waldbieser G.C."/>
            <person name="LaFrentz B.R."/>
            <person name="Garcia J.C."/>
            <person name="Yanong R."/>
            <person name="Soto E."/>
        </authorList>
    </citation>
    <scope>NUCLEOTIDE SEQUENCE [LARGE SCALE GENOMIC DNA]</scope>
    <source>
        <strain evidence="6 7">15TAL0474</strain>
    </source>
</reference>
<evidence type="ECO:0000256" key="4">
    <source>
        <dbReference type="ARBA" id="ARBA00022842"/>
    </source>
</evidence>
<dbReference type="GO" id="GO:0008661">
    <property type="term" value="F:1-deoxy-D-xylulose-5-phosphate synthase activity"/>
    <property type="evidence" value="ECO:0007669"/>
    <property type="project" value="InterPro"/>
</dbReference>
<keyword evidence="3" id="KW-0808">Transferase</keyword>
<gene>
    <name evidence="6" type="ORF">EEI45_05745</name>
</gene>
<evidence type="ECO:0000313" key="6">
    <source>
        <dbReference type="EMBL" id="AZK44315.1"/>
    </source>
</evidence>
<protein>
    <submittedName>
        <fullName evidence="6">1-deoxy-D-xylulose-5-phosphate synthase</fullName>
    </submittedName>
</protein>
<name>A0A3Q8S2V6_9FIRM</name>
<dbReference type="GO" id="GO:0019288">
    <property type="term" value="P:isopentenyl diphosphate biosynthetic process, methylerythritol 4-phosphate pathway"/>
    <property type="evidence" value="ECO:0007669"/>
    <property type="project" value="TreeGrafter"/>
</dbReference>
<dbReference type="Proteomes" id="UP000278804">
    <property type="component" value="Chromosome"/>
</dbReference>
<dbReference type="EMBL" id="CP034234">
    <property type="protein sequence ID" value="AZK44315.1"/>
    <property type="molecule type" value="Genomic_DNA"/>
</dbReference>
<evidence type="ECO:0000256" key="3">
    <source>
        <dbReference type="ARBA" id="ARBA00022679"/>
    </source>
</evidence>
<dbReference type="PANTHER" id="PTHR43322">
    <property type="entry name" value="1-D-DEOXYXYLULOSE 5-PHOSPHATE SYNTHASE-RELATED"/>
    <property type="match status" value="1"/>
</dbReference>
<dbReference type="GO" id="GO:0016114">
    <property type="term" value="P:terpenoid biosynthetic process"/>
    <property type="evidence" value="ECO:0007669"/>
    <property type="project" value="InterPro"/>
</dbReference>
<dbReference type="InterPro" id="IPR005477">
    <property type="entry name" value="Dxylulose-5-P_synthase"/>
</dbReference>
<dbReference type="RefSeq" id="WP_125164489.1">
    <property type="nucleotide sequence ID" value="NZ_CP034234.1"/>
</dbReference>
<evidence type="ECO:0000256" key="5">
    <source>
        <dbReference type="ARBA" id="ARBA00023052"/>
    </source>
</evidence>
<comment type="subunit">
    <text evidence="2">Homodimer.</text>
</comment>
<evidence type="ECO:0000256" key="1">
    <source>
        <dbReference type="ARBA" id="ARBA00001946"/>
    </source>
</evidence>
<proteinExistence type="predicted"/>
<dbReference type="PANTHER" id="PTHR43322:SF5">
    <property type="entry name" value="1-DEOXY-D-XYLULOSE-5-PHOSPHATE SYNTHASE, CHLOROPLASTIC"/>
    <property type="match status" value="1"/>
</dbReference>
<evidence type="ECO:0000313" key="7">
    <source>
        <dbReference type="Proteomes" id="UP000278804"/>
    </source>
</evidence>
<keyword evidence="5" id="KW-0786">Thiamine pyrophosphate</keyword>
<dbReference type="InterPro" id="IPR029061">
    <property type="entry name" value="THDP-binding"/>
</dbReference>
<dbReference type="Pfam" id="PF13292">
    <property type="entry name" value="DXP_synthase_N"/>
    <property type="match status" value="1"/>
</dbReference>
<dbReference type="SUPFAM" id="SSF52518">
    <property type="entry name" value="Thiamin diphosphate-binding fold (THDP-binding)"/>
    <property type="match status" value="2"/>
</dbReference>
<comment type="cofactor">
    <cofactor evidence="1">
        <name>Mg(2+)</name>
        <dbReference type="ChEBI" id="CHEBI:18420"/>
    </cofactor>
</comment>
<keyword evidence="7" id="KW-1185">Reference proteome</keyword>